<gene>
    <name evidence="3" type="ORF">BSL78_08999</name>
</gene>
<keyword evidence="4" id="KW-1185">Reference proteome</keyword>
<evidence type="ECO:0000256" key="1">
    <source>
        <dbReference type="SAM" id="Coils"/>
    </source>
</evidence>
<reference evidence="3 4" key="1">
    <citation type="journal article" date="2017" name="PLoS Biol.">
        <title>The sea cucumber genome provides insights into morphological evolution and visceral regeneration.</title>
        <authorList>
            <person name="Zhang X."/>
            <person name="Sun L."/>
            <person name="Yuan J."/>
            <person name="Sun Y."/>
            <person name="Gao Y."/>
            <person name="Zhang L."/>
            <person name="Li S."/>
            <person name="Dai H."/>
            <person name="Hamel J.F."/>
            <person name="Liu C."/>
            <person name="Yu Y."/>
            <person name="Liu S."/>
            <person name="Lin W."/>
            <person name="Guo K."/>
            <person name="Jin S."/>
            <person name="Xu P."/>
            <person name="Storey K.B."/>
            <person name="Huan P."/>
            <person name="Zhang T."/>
            <person name="Zhou Y."/>
            <person name="Zhang J."/>
            <person name="Lin C."/>
            <person name="Li X."/>
            <person name="Xing L."/>
            <person name="Huo D."/>
            <person name="Sun M."/>
            <person name="Wang L."/>
            <person name="Mercier A."/>
            <person name="Li F."/>
            <person name="Yang H."/>
            <person name="Xiang J."/>
        </authorList>
    </citation>
    <scope>NUCLEOTIDE SEQUENCE [LARGE SCALE GENOMIC DNA]</scope>
    <source>
        <strain evidence="3">Shaxun</strain>
        <tissue evidence="3">Muscle</tissue>
    </source>
</reference>
<sequence>MDPSISSDDEVFFGPILAKEAKKASKLRRATQVFMPSFRKDLNASSSSSSQCEQEGEDSLSDEVFDDVMSEADVIDRDCFENLTTNQTENDTDAASVTKPSQGNIQTPQKVLKNLKGDSPTKDSPLPKILELTKNENDSSEKKESPFQKKSKALMDLIHKTREEWSSPTRSPSSVSISESDTRSPFKRKHISTPLANHASPLLYKVPKVSSKVNGILHKGDEDVNNGNILTEEKEINTQCKVQNQAEVTDINDSHCEERNSNVGEKLSEGKPNEGCSINLSFTEVQNSISDNEQVESEDVKEIECESEEQNLKPCQTKETVSGIEINDESKCDVCLQDCSGLCKDEQSSSEHKVDTLQPSKLSDFARVKAGSNAGKLNNCDQSHTNVPSLIGYTPRNTEESANQSSPLSIDLNIHNKENSVIIFQQPEFQKIASDETMDAVSCKDEDALVDTATEVRDFGLNIQARGMSSSSPALCECSNLLSGGRQLTASPCYSPITLRDNSRVMSQHTPENMNVHNRSPIDSNCSLGTDAIGTSPIDSNCSLGNDAIGTSPQMCNFTNGEVDSPMSLRRKLLEQKKAQLMRLKQAKDEMKHRLLQEDKRQFNQRLENALALQRNVADLEALRPAAATINRIEASPTETLDDNSFDELTRFYTWKNAKLLTEESYTCSSPESLPNVNQDRPHLRWTNNLITEVTELSSPSRPTVRGRSILSKKM</sequence>
<organism evidence="3 4">
    <name type="scientific">Stichopus japonicus</name>
    <name type="common">Sea cucumber</name>
    <dbReference type="NCBI Taxonomy" id="307972"/>
    <lineage>
        <taxon>Eukaryota</taxon>
        <taxon>Metazoa</taxon>
        <taxon>Echinodermata</taxon>
        <taxon>Eleutherozoa</taxon>
        <taxon>Echinozoa</taxon>
        <taxon>Holothuroidea</taxon>
        <taxon>Aspidochirotacea</taxon>
        <taxon>Aspidochirotida</taxon>
        <taxon>Stichopodidae</taxon>
        <taxon>Apostichopus</taxon>
    </lineage>
</organism>
<evidence type="ECO:0000313" key="4">
    <source>
        <dbReference type="Proteomes" id="UP000230750"/>
    </source>
</evidence>
<accession>A0A2G8L1E8</accession>
<dbReference type="EMBL" id="MRZV01000264">
    <property type="protein sequence ID" value="PIK54071.1"/>
    <property type="molecule type" value="Genomic_DNA"/>
</dbReference>
<feature type="compositionally biased region" description="Basic and acidic residues" evidence="2">
    <location>
        <begin position="131"/>
        <end position="147"/>
    </location>
</feature>
<dbReference type="AlphaFoldDB" id="A0A2G8L1E8"/>
<keyword evidence="1" id="KW-0175">Coiled coil</keyword>
<feature type="compositionally biased region" description="Low complexity" evidence="2">
    <location>
        <begin position="166"/>
        <end position="179"/>
    </location>
</feature>
<name>A0A2G8L1E8_STIJA</name>
<dbReference type="OrthoDB" id="10468766at2759"/>
<dbReference type="Proteomes" id="UP000230750">
    <property type="component" value="Unassembled WGS sequence"/>
</dbReference>
<feature type="region of interest" description="Disordered" evidence="2">
    <location>
        <begin position="38"/>
        <end position="67"/>
    </location>
</feature>
<feature type="region of interest" description="Disordered" evidence="2">
    <location>
        <begin position="79"/>
        <end position="187"/>
    </location>
</feature>
<feature type="coiled-coil region" evidence="1">
    <location>
        <begin position="570"/>
        <end position="613"/>
    </location>
</feature>
<feature type="compositionally biased region" description="Polar residues" evidence="2">
    <location>
        <begin position="82"/>
        <end position="109"/>
    </location>
</feature>
<evidence type="ECO:0000256" key="2">
    <source>
        <dbReference type="SAM" id="MobiDB-lite"/>
    </source>
</evidence>
<protein>
    <submittedName>
        <fullName evidence="3">Uncharacterized protein</fullName>
    </submittedName>
</protein>
<proteinExistence type="predicted"/>
<feature type="compositionally biased region" description="Acidic residues" evidence="2">
    <location>
        <begin position="54"/>
        <end position="67"/>
    </location>
</feature>
<evidence type="ECO:0000313" key="3">
    <source>
        <dbReference type="EMBL" id="PIK54071.1"/>
    </source>
</evidence>
<comment type="caution">
    <text evidence="3">The sequence shown here is derived from an EMBL/GenBank/DDBJ whole genome shotgun (WGS) entry which is preliminary data.</text>
</comment>